<dbReference type="EMBL" id="LDOU01000007">
    <property type="protein sequence ID" value="KLV09814.1"/>
    <property type="molecule type" value="Genomic_DNA"/>
</dbReference>
<feature type="region of interest" description="Disordered" evidence="1">
    <location>
        <begin position="1"/>
        <end position="20"/>
    </location>
</feature>
<dbReference type="PATRIC" id="fig|320778.3.peg.1956"/>
<reference evidence="2 3" key="1">
    <citation type="submission" date="2015-05" db="EMBL/GenBank/DDBJ databases">
        <title>Photobacterium galathea sp. nov.</title>
        <authorList>
            <person name="Machado H."/>
            <person name="Gram L."/>
        </authorList>
    </citation>
    <scope>NUCLEOTIDE SEQUENCE [LARGE SCALE GENOMIC DNA]</scope>
    <source>
        <strain evidence="2 3">DSM 22954</strain>
    </source>
</reference>
<dbReference type="OrthoDB" id="6148994at2"/>
<accession>A0A0J1HDV9</accession>
<dbReference type="InterPro" id="IPR019621">
    <property type="entry name" value="DUF2491"/>
</dbReference>
<comment type="caution">
    <text evidence="2">The sequence shown here is derived from an EMBL/GenBank/DDBJ whole genome shotgun (WGS) entry which is preliminary data.</text>
</comment>
<keyword evidence="3" id="KW-1185">Reference proteome</keyword>
<dbReference type="Pfam" id="PF10679">
    <property type="entry name" value="DUF2491"/>
    <property type="match status" value="1"/>
</dbReference>
<dbReference type="Proteomes" id="UP000035909">
    <property type="component" value="Unassembled WGS sequence"/>
</dbReference>
<name>A0A0J1HDV9_9GAMM</name>
<dbReference type="STRING" id="320778.ABT57_08995"/>
<evidence type="ECO:0000313" key="2">
    <source>
        <dbReference type="EMBL" id="KLV09814.1"/>
    </source>
</evidence>
<proteinExistence type="predicted"/>
<evidence type="ECO:0000313" key="3">
    <source>
        <dbReference type="Proteomes" id="UP000035909"/>
    </source>
</evidence>
<organism evidence="2 3">
    <name type="scientific">Photobacterium ganghwense</name>
    <dbReference type="NCBI Taxonomy" id="320778"/>
    <lineage>
        <taxon>Bacteria</taxon>
        <taxon>Pseudomonadati</taxon>
        <taxon>Pseudomonadota</taxon>
        <taxon>Gammaproteobacteria</taxon>
        <taxon>Vibrionales</taxon>
        <taxon>Vibrionaceae</taxon>
        <taxon>Photobacterium</taxon>
    </lineage>
</organism>
<gene>
    <name evidence="2" type="ORF">ABT57_08995</name>
</gene>
<dbReference type="AlphaFoldDB" id="A0A0J1HDV9"/>
<sequence>MFDWFKKKKAPEAQPDPSPEIMGLRLGGAFELDDLKLKLIEPQLIIEGASRTQLIKAVGEVRLDAQTRLLRYYTDDDGFIQVLTHGDSEADISEVKLYYFYESRPIDSPSQWQSMLDNQIVQSHWELEGHRFDKVWENTRPVAMTEKTWLENGTVSETDQFVMVYERDTGDGQFESLMVAGEEKIYRNQAERCLALSTGFDLSPTDFRLIG</sequence>
<protein>
    <recommendedName>
        <fullName evidence="4">DUF2491 domain-containing protein</fullName>
    </recommendedName>
</protein>
<evidence type="ECO:0000256" key="1">
    <source>
        <dbReference type="SAM" id="MobiDB-lite"/>
    </source>
</evidence>
<dbReference type="RefSeq" id="WP_047884903.1">
    <property type="nucleotide sequence ID" value="NZ_CP071326.1"/>
</dbReference>
<evidence type="ECO:0008006" key="4">
    <source>
        <dbReference type="Google" id="ProtNLM"/>
    </source>
</evidence>